<dbReference type="InterPro" id="IPR011011">
    <property type="entry name" value="Znf_FYVE_PHD"/>
</dbReference>
<dbReference type="Pfam" id="PF22908">
    <property type="entry name" value="PHD_NSD"/>
    <property type="match status" value="1"/>
</dbReference>
<feature type="domain" description="Zinc finger PHD-type" evidence="7">
    <location>
        <begin position="365"/>
        <end position="431"/>
    </location>
</feature>
<name>A0AAV7EWA3_ARIFI</name>
<accession>A0AAV7EWA3</accession>
<evidence type="ECO:0000313" key="8">
    <source>
        <dbReference type="EMBL" id="KAG9453165.1"/>
    </source>
</evidence>
<comment type="caution">
    <text evidence="8">The sequence shown here is derived from an EMBL/GenBank/DDBJ whole genome shotgun (WGS) entry which is preliminary data.</text>
</comment>
<dbReference type="Proteomes" id="UP000825729">
    <property type="component" value="Unassembled WGS sequence"/>
</dbReference>
<gene>
    <name evidence="8" type="ORF">H6P81_006069</name>
</gene>
<comment type="subcellular location">
    <subcellularLocation>
        <location evidence="1">Nucleus</location>
    </subcellularLocation>
</comment>
<proteinExistence type="predicted"/>
<reference evidence="8 9" key="1">
    <citation type="submission" date="2021-07" db="EMBL/GenBank/DDBJ databases">
        <title>The Aristolochia fimbriata genome: insights into angiosperm evolution, floral development and chemical biosynthesis.</title>
        <authorList>
            <person name="Jiao Y."/>
        </authorList>
    </citation>
    <scope>NUCLEOTIDE SEQUENCE [LARGE SCALE GENOMIC DNA]</scope>
    <source>
        <strain evidence="8">IBCAS-2021</strain>
        <tissue evidence="8">Leaf</tissue>
    </source>
</reference>
<dbReference type="Pfam" id="PF26055">
    <property type="entry name" value="Mtase_EDM2"/>
    <property type="match status" value="1"/>
</dbReference>
<evidence type="ECO:0000256" key="5">
    <source>
        <dbReference type="ARBA" id="ARBA00023242"/>
    </source>
</evidence>
<dbReference type="PANTHER" id="PTHR46235:SF3">
    <property type="entry name" value="PHD FINGER-CONTAINING PROTEIN DDB_G0268158"/>
    <property type="match status" value="1"/>
</dbReference>
<dbReference type="Pfam" id="PF12047">
    <property type="entry name" value="DNMT1-RFD"/>
    <property type="match status" value="1"/>
</dbReference>
<feature type="region of interest" description="Disordered" evidence="6">
    <location>
        <begin position="1081"/>
        <end position="1101"/>
    </location>
</feature>
<evidence type="ECO:0000256" key="6">
    <source>
        <dbReference type="SAM" id="MobiDB-lite"/>
    </source>
</evidence>
<evidence type="ECO:0000256" key="1">
    <source>
        <dbReference type="ARBA" id="ARBA00004123"/>
    </source>
</evidence>
<dbReference type="EMBL" id="JAINDJ010000003">
    <property type="protein sequence ID" value="KAG9453165.1"/>
    <property type="molecule type" value="Genomic_DNA"/>
</dbReference>
<dbReference type="PANTHER" id="PTHR46235">
    <property type="entry name" value="PHD FINGER-CONTAINING PROTEIN DDB_G0268158"/>
    <property type="match status" value="1"/>
</dbReference>
<dbReference type="InterPro" id="IPR058939">
    <property type="entry name" value="Mtase_EDM2"/>
</dbReference>
<dbReference type="SMART" id="SM00249">
    <property type="entry name" value="PHD"/>
    <property type="match status" value="3"/>
</dbReference>
<dbReference type="AlphaFoldDB" id="A0AAV7EWA3"/>
<feature type="domain" description="Zinc finger PHD-type" evidence="7">
    <location>
        <begin position="298"/>
        <end position="364"/>
    </location>
</feature>
<evidence type="ECO:0000256" key="2">
    <source>
        <dbReference type="ARBA" id="ARBA00022723"/>
    </source>
</evidence>
<dbReference type="InterPro" id="IPR055198">
    <property type="entry name" value="NSD_PHD"/>
</dbReference>
<evidence type="ECO:0000256" key="4">
    <source>
        <dbReference type="ARBA" id="ARBA00022833"/>
    </source>
</evidence>
<protein>
    <recommendedName>
        <fullName evidence="7">Zinc finger PHD-type domain-containing protein</fullName>
    </recommendedName>
</protein>
<dbReference type="SUPFAM" id="SSF57903">
    <property type="entry name" value="FYVE/PHD zinc finger"/>
    <property type="match status" value="1"/>
</dbReference>
<dbReference type="CDD" id="cd15565">
    <property type="entry name" value="PHD2_NSD"/>
    <property type="match status" value="1"/>
</dbReference>
<dbReference type="GO" id="GO:0008270">
    <property type="term" value="F:zinc ion binding"/>
    <property type="evidence" value="ECO:0007669"/>
    <property type="project" value="UniProtKB-KW"/>
</dbReference>
<dbReference type="GO" id="GO:0005634">
    <property type="term" value="C:nucleus"/>
    <property type="evidence" value="ECO:0007669"/>
    <property type="project" value="UniProtKB-SubCell"/>
</dbReference>
<evidence type="ECO:0000256" key="3">
    <source>
        <dbReference type="ARBA" id="ARBA00022771"/>
    </source>
</evidence>
<feature type="domain" description="Zinc finger PHD-type" evidence="7">
    <location>
        <begin position="232"/>
        <end position="293"/>
    </location>
</feature>
<sequence>MKSLEDEEENVPQSVNNYHFIDKEGNPICFSILPLVLGDAESQNSPKKVFLRGDTDDGLQKIYKQIIAWKVLFAAQPEISVLSKDKYWIKLQKPRKSFENIIKAILITIHSLHFLKRNPEASARALRDHLHKVLSSYDAELSKSDISCHQLIIKAFSEADEALGKSKLLHMLLEGTRKRTLSDQDILTAYSKKFKFIVDDDDDHEDDDDDDDDDDVDEDVGDKVEEEFFDIMCAICDNGGEIWCCEGECKRSFHPTAVKGNEGSEEGKCHGLGLTEAEREELEMEKFLCPNCLHKQHQCFACGKLGSSDKEAKPEVFQCVSANCGYFYHPECVSDLLHPGHVTEIEKLKKEITSGESFTCPIHNCYVCKQGENKNVRELEFAICRRCPMAYHRKCLPRDIAFEASPDGLRTRRAWDDLIPNRIIIYCLKHTIEKSLCTPAQDHIIFPRLSLKKKTVVSSSTGGLTKERRKAPSKDSMKLISSIKTSKAIKNVSSVVKRQKSLIQENSSKGKASGSFKEIVKGGTAKPFLSKASSSISRPLKKMGFTTLKLSEGSALVKSRVNDHLNCGSLNKSPLNTVKKKSSVLSPVADGPLKEKILKIMKKSSSMTLDDISDGHNIVSAQYQSRNVAKTITQEMVERYVEAIRTALKKLDGGATIEDAKAICEIQILNHVMNWKSKLQIYLMPFLVGARYTSLGRHFTKVDKLKEIVEKLHFYVQKGDMIVDFCCGANDFSRLMKEKIEEMGMICFYKNYDVIQPENDFCFEKKDWMTVKKDELPTGSQLIMGLNPPFGVAGALANKFINKALEFKPKLLILIVPQETERLDKKVVPYDLIWEDDSTLAGKSFYLPGSVDVYDKPMDQWNERPPPLRLWSRPDWTAKHRVIAEQWGHISKVKDDHWNSMATDLPVQICNQGEHAQQSDHDELGNIQMTHHVAQEGFGSVASSSDHRYRIGGGSFEQSADVVSHNIDTLCRMSYTEIEERQKREHGIRMQLQMDGQQNIDDLSQWKQDNLDLDGHLLPFCQANMQADFPELGSSGPQNYPMQPTENYLRQPDSIMREQVPHSSSNRIFNNDDARSHELNFVPGPVDPFSRHQGSGGWITD</sequence>
<evidence type="ECO:0000313" key="9">
    <source>
        <dbReference type="Proteomes" id="UP000825729"/>
    </source>
</evidence>
<dbReference type="InterPro" id="IPR001965">
    <property type="entry name" value="Znf_PHD"/>
</dbReference>
<evidence type="ECO:0000259" key="7">
    <source>
        <dbReference type="SMART" id="SM00249"/>
    </source>
</evidence>
<organism evidence="8 9">
    <name type="scientific">Aristolochia fimbriata</name>
    <name type="common">White veined hardy Dutchman's pipe vine</name>
    <dbReference type="NCBI Taxonomy" id="158543"/>
    <lineage>
        <taxon>Eukaryota</taxon>
        <taxon>Viridiplantae</taxon>
        <taxon>Streptophyta</taxon>
        <taxon>Embryophyta</taxon>
        <taxon>Tracheophyta</taxon>
        <taxon>Spermatophyta</taxon>
        <taxon>Magnoliopsida</taxon>
        <taxon>Magnoliidae</taxon>
        <taxon>Piperales</taxon>
        <taxon>Aristolochiaceae</taxon>
        <taxon>Aristolochia</taxon>
    </lineage>
</organism>
<keyword evidence="3" id="KW-0863">Zinc-finger</keyword>
<dbReference type="InterPro" id="IPR022702">
    <property type="entry name" value="Cytosine_MeTrfase1_RFD"/>
</dbReference>
<keyword evidence="9" id="KW-1185">Reference proteome</keyword>
<keyword evidence="5" id="KW-0539">Nucleus</keyword>
<dbReference type="Gene3D" id="3.30.40.10">
    <property type="entry name" value="Zinc/RING finger domain, C3HC4 (zinc finger)"/>
    <property type="match status" value="2"/>
</dbReference>
<dbReference type="InterPro" id="IPR013083">
    <property type="entry name" value="Znf_RING/FYVE/PHD"/>
</dbReference>
<keyword evidence="2" id="KW-0479">Metal-binding</keyword>
<keyword evidence="4" id="KW-0862">Zinc</keyword>